<dbReference type="Proteomes" id="UP000091857">
    <property type="component" value="Unassembled WGS sequence"/>
</dbReference>
<evidence type="ECO:0000313" key="2">
    <source>
        <dbReference type="Proteomes" id="UP000091857"/>
    </source>
</evidence>
<accession>A0ACB7FV51</accession>
<protein>
    <submittedName>
        <fullName evidence="1">Uncharacterized protein</fullName>
    </submittedName>
</protein>
<sequence>MEILAQQNPEAQCITWKLAHRHEHNTQIMPHRSLAQASN</sequence>
<organism evidence="1 2">
    <name type="scientific">Manihot esculenta</name>
    <name type="common">Cassava</name>
    <name type="synonym">Jatropha manihot</name>
    <dbReference type="NCBI Taxonomy" id="3983"/>
    <lineage>
        <taxon>Eukaryota</taxon>
        <taxon>Viridiplantae</taxon>
        <taxon>Streptophyta</taxon>
        <taxon>Embryophyta</taxon>
        <taxon>Tracheophyta</taxon>
        <taxon>Spermatophyta</taxon>
        <taxon>Magnoliopsida</taxon>
        <taxon>eudicotyledons</taxon>
        <taxon>Gunneridae</taxon>
        <taxon>Pentapetalae</taxon>
        <taxon>rosids</taxon>
        <taxon>fabids</taxon>
        <taxon>Malpighiales</taxon>
        <taxon>Euphorbiaceae</taxon>
        <taxon>Crotonoideae</taxon>
        <taxon>Manihoteae</taxon>
        <taxon>Manihot</taxon>
    </lineage>
</organism>
<keyword evidence="2" id="KW-1185">Reference proteome</keyword>
<reference evidence="2" key="1">
    <citation type="journal article" date="2016" name="Nat. Biotechnol.">
        <title>Sequencing wild and cultivated cassava and related species reveals extensive interspecific hybridization and genetic diversity.</title>
        <authorList>
            <person name="Bredeson J.V."/>
            <person name="Lyons J.B."/>
            <person name="Prochnik S.E."/>
            <person name="Wu G.A."/>
            <person name="Ha C.M."/>
            <person name="Edsinger-Gonzales E."/>
            <person name="Grimwood J."/>
            <person name="Schmutz J."/>
            <person name="Rabbi I.Y."/>
            <person name="Egesi C."/>
            <person name="Nauluvula P."/>
            <person name="Lebot V."/>
            <person name="Ndunguru J."/>
            <person name="Mkamilo G."/>
            <person name="Bart R.S."/>
            <person name="Setter T.L."/>
            <person name="Gleadow R.M."/>
            <person name="Kulakow P."/>
            <person name="Ferguson M.E."/>
            <person name="Rounsley S."/>
            <person name="Rokhsar D.S."/>
        </authorList>
    </citation>
    <scope>NUCLEOTIDE SEQUENCE [LARGE SCALE GENOMIC DNA]</scope>
    <source>
        <strain evidence="2">cv. AM560-2</strain>
    </source>
</reference>
<gene>
    <name evidence="1" type="ORF">MANES_S042516v8</name>
</gene>
<name>A0ACB7FV51_MANES</name>
<comment type="caution">
    <text evidence="1">The sequence shown here is derived from an EMBL/GenBank/DDBJ whole genome shotgun (WGS) entry which is preliminary data.</text>
</comment>
<proteinExistence type="predicted"/>
<dbReference type="EMBL" id="MU251223">
    <property type="protein sequence ID" value="KAG8611924.1"/>
    <property type="molecule type" value="Genomic_DNA"/>
</dbReference>
<evidence type="ECO:0000313" key="1">
    <source>
        <dbReference type="EMBL" id="KAG8611924.1"/>
    </source>
</evidence>